<feature type="domain" description="HIG1" evidence="5">
    <location>
        <begin position="7"/>
        <end position="41"/>
    </location>
</feature>
<keyword evidence="3" id="KW-1133">Transmembrane helix</keyword>
<dbReference type="GO" id="GO:0005739">
    <property type="term" value="C:mitochondrion"/>
    <property type="evidence" value="ECO:0007669"/>
    <property type="project" value="UniProtKB-SubCell"/>
</dbReference>
<gene>
    <name evidence="6" type="ORF">ASIM_LOCUS9628</name>
</gene>
<dbReference type="Proteomes" id="UP000267096">
    <property type="component" value="Unassembled WGS sequence"/>
</dbReference>
<keyword evidence="7" id="KW-1185">Reference proteome</keyword>
<comment type="subcellular location">
    <subcellularLocation>
        <location evidence="1">Mitochondrion</location>
    </subcellularLocation>
</comment>
<evidence type="ECO:0000259" key="5">
    <source>
        <dbReference type="Pfam" id="PF04588"/>
    </source>
</evidence>
<keyword evidence="2" id="KW-0812">Transmembrane</keyword>
<name>A0A0M3JQE7_ANISI</name>
<reference evidence="8" key="1">
    <citation type="submission" date="2017-02" db="UniProtKB">
        <authorList>
            <consortium name="WormBaseParasite"/>
        </authorList>
    </citation>
    <scope>IDENTIFICATION</scope>
</reference>
<dbReference type="Pfam" id="PF04588">
    <property type="entry name" value="HIG_1_N"/>
    <property type="match status" value="1"/>
</dbReference>
<dbReference type="AlphaFoldDB" id="A0A0M3JQE7"/>
<evidence type="ECO:0000256" key="4">
    <source>
        <dbReference type="ARBA" id="ARBA00023136"/>
    </source>
</evidence>
<proteinExistence type="predicted"/>
<evidence type="ECO:0000256" key="2">
    <source>
        <dbReference type="ARBA" id="ARBA00022692"/>
    </source>
</evidence>
<keyword evidence="4" id="KW-0472">Membrane</keyword>
<sequence length="53" mass="5737">MQHAMGNPGVVLGMGLTALALLGMMRSSFLGDKLQAQKYMRSGYFRGAFETVP</sequence>
<evidence type="ECO:0000313" key="8">
    <source>
        <dbReference type="WBParaSite" id="ASIM_0000989801-mRNA-1"/>
    </source>
</evidence>
<dbReference type="WBParaSite" id="ASIM_0000989801-mRNA-1">
    <property type="protein sequence ID" value="ASIM_0000989801-mRNA-1"/>
    <property type="gene ID" value="ASIM_0000989801"/>
</dbReference>
<protein>
    <submittedName>
        <fullName evidence="8">HIG1 domain-containing protein</fullName>
    </submittedName>
</protein>
<evidence type="ECO:0000256" key="3">
    <source>
        <dbReference type="ARBA" id="ARBA00022989"/>
    </source>
</evidence>
<evidence type="ECO:0000256" key="1">
    <source>
        <dbReference type="ARBA" id="ARBA00004173"/>
    </source>
</evidence>
<dbReference type="EMBL" id="UYRR01030140">
    <property type="protein sequence ID" value="VDK40899.1"/>
    <property type="molecule type" value="Genomic_DNA"/>
</dbReference>
<organism evidence="8">
    <name type="scientific">Anisakis simplex</name>
    <name type="common">Herring worm</name>
    <dbReference type="NCBI Taxonomy" id="6269"/>
    <lineage>
        <taxon>Eukaryota</taxon>
        <taxon>Metazoa</taxon>
        <taxon>Ecdysozoa</taxon>
        <taxon>Nematoda</taxon>
        <taxon>Chromadorea</taxon>
        <taxon>Rhabditida</taxon>
        <taxon>Spirurina</taxon>
        <taxon>Ascaridomorpha</taxon>
        <taxon>Ascaridoidea</taxon>
        <taxon>Anisakidae</taxon>
        <taxon>Anisakis</taxon>
        <taxon>Anisakis simplex complex</taxon>
    </lineage>
</organism>
<dbReference type="InterPro" id="IPR007667">
    <property type="entry name" value="Hypoxia_induced_domain"/>
</dbReference>
<reference evidence="6 7" key="2">
    <citation type="submission" date="2018-11" db="EMBL/GenBank/DDBJ databases">
        <authorList>
            <consortium name="Pathogen Informatics"/>
        </authorList>
    </citation>
    <scope>NUCLEOTIDE SEQUENCE [LARGE SCALE GENOMIC DNA]</scope>
</reference>
<evidence type="ECO:0000313" key="6">
    <source>
        <dbReference type="EMBL" id="VDK40899.1"/>
    </source>
</evidence>
<evidence type="ECO:0000313" key="7">
    <source>
        <dbReference type="Proteomes" id="UP000267096"/>
    </source>
</evidence>
<accession>A0A0M3JQE7</accession>